<feature type="transmembrane region" description="Helical" evidence="11">
    <location>
        <begin position="627"/>
        <end position="652"/>
    </location>
</feature>
<name>A0A9D4UC27_ADICA</name>
<dbReference type="OrthoDB" id="1099at2759"/>
<keyword evidence="5" id="KW-1003">Cell membrane</keyword>
<feature type="region of interest" description="Disordered" evidence="10">
    <location>
        <begin position="746"/>
        <end position="766"/>
    </location>
</feature>
<dbReference type="InterPro" id="IPR030183">
    <property type="entry name" value="SLAC/SLAH"/>
</dbReference>
<dbReference type="EMBL" id="JABFUD020000019">
    <property type="protein sequence ID" value="KAI5065025.1"/>
    <property type="molecule type" value="Genomic_DNA"/>
</dbReference>
<reference evidence="12" key="1">
    <citation type="submission" date="2021-01" db="EMBL/GenBank/DDBJ databases">
        <title>Adiantum capillus-veneris genome.</title>
        <authorList>
            <person name="Fang Y."/>
            <person name="Liao Q."/>
        </authorList>
    </citation>
    <scope>NUCLEOTIDE SEQUENCE</scope>
    <source>
        <strain evidence="12">H3</strain>
        <tissue evidence="12">Leaf</tissue>
    </source>
</reference>
<comment type="subcellular location">
    <subcellularLocation>
        <location evidence="2">Cell membrane</location>
    </subcellularLocation>
    <subcellularLocation>
        <location evidence="1">Endomembrane system</location>
        <topology evidence="1">Multi-pass membrane protein</topology>
    </subcellularLocation>
</comment>
<feature type="compositionally biased region" description="Polar residues" evidence="10">
    <location>
        <begin position="749"/>
        <end position="766"/>
    </location>
</feature>
<keyword evidence="9 11" id="KW-0472">Membrane</keyword>
<keyword evidence="4" id="KW-0813">Transport</keyword>
<feature type="transmembrane region" description="Helical" evidence="11">
    <location>
        <begin position="543"/>
        <end position="564"/>
    </location>
</feature>
<dbReference type="GO" id="GO:0005886">
    <property type="term" value="C:plasma membrane"/>
    <property type="evidence" value="ECO:0007669"/>
    <property type="project" value="UniProtKB-SubCell"/>
</dbReference>
<feature type="transmembrane region" description="Helical" evidence="11">
    <location>
        <begin position="570"/>
        <end position="588"/>
    </location>
</feature>
<evidence type="ECO:0000313" key="12">
    <source>
        <dbReference type="EMBL" id="KAI5065025.1"/>
    </source>
</evidence>
<evidence type="ECO:0000256" key="2">
    <source>
        <dbReference type="ARBA" id="ARBA00004236"/>
    </source>
</evidence>
<proteinExistence type="inferred from homology"/>
<dbReference type="InterPro" id="IPR038665">
    <property type="entry name" value="Voltage-dep_anion_channel_sf"/>
</dbReference>
<feature type="transmembrane region" description="Helical" evidence="11">
    <location>
        <begin position="490"/>
        <end position="507"/>
    </location>
</feature>
<evidence type="ECO:0000256" key="10">
    <source>
        <dbReference type="SAM" id="MobiDB-lite"/>
    </source>
</evidence>
<dbReference type="PANTHER" id="PTHR31269">
    <property type="entry name" value="S-TYPE ANION CHANNEL SLAH3"/>
    <property type="match status" value="1"/>
</dbReference>
<dbReference type="InterPro" id="IPR004695">
    <property type="entry name" value="SLAC1/Mae1/Ssu1/TehA"/>
</dbReference>
<keyword evidence="13" id="KW-1185">Reference proteome</keyword>
<dbReference type="CDD" id="cd09323">
    <property type="entry name" value="TDT_SLAC1_like"/>
    <property type="match status" value="1"/>
</dbReference>
<feature type="transmembrane region" description="Helical" evidence="11">
    <location>
        <begin position="513"/>
        <end position="531"/>
    </location>
</feature>
<dbReference type="Gene3D" id="1.50.10.150">
    <property type="entry name" value="Voltage-dependent anion channel"/>
    <property type="match status" value="1"/>
</dbReference>
<evidence type="ECO:0000313" key="13">
    <source>
        <dbReference type="Proteomes" id="UP000886520"/>
    </source>
</evidence>
<dbReference type="AlphaFoldDB" id="A0A9D4UC27"/>
<keyword evidence="7 11" id="KW-1133">Transmembrane helix</keyword>
<gene>
    <name evidence="12" type="ORF">GOP47_0019720</name>
</gene>
<comment type="similarity">
    <text evidence="3">Belongs to the SLAC1 S-type anion channel family.</text>
</comment>
<dbReference type="GO" id="GO:0008308">
    <property type="term" value="F:voltage-gated monoatomic anion channel activity"/>
    <property type="evidence" value="ECO:0007669"/>
    <property type="project" value="InterPro"/>
</dbReference>
<evidence type="ECO:0000256" key="9">
    <source>
        <dbReference type="ARBA" id="ARBA00023136"/>
    </source>
</evidence>
<evidence type="ECO:0000256" key="3">
    <source>
        <dbReference type="ARBA" id="ARBA00007808"/>
    </source>
</evidence>
<feature type="region of interest" description="Disordered" evidence="10">
    <location>
        <begin position="276"/>
        <end position="309"/>
    </location>
</feature>
<dbReference type="GO" id="GO:0006873">
    <property type="term" value="P:intracellular monoatomic ion homeostasis"/>
    <property type="evidence" value="ECO:0007669"/>
    <property type="project" value="InterPro"/>
</dbReference>
<feature type="transmembrane region" description="Helical" evidence="11">
    <location>
        <begin position="600"/>
        <end position="621"/>
    </location>
</feature>
<evidence type="ECO:0000256" key="6">
    <source>
        <dbReference type="ARBA" id="ARBA00022692"/>
    </source>
</evidence>
<protein>
    <submittedName>
        <fullName evidence="12">Uncharacterized protein</fullName>
    </submittedName>
</protein>
<dbReference type="Pfam" id="PF03595">
    <property type="entry name" value="SLAC1"/>
    <property type="match status" value="1"/>
</dbReference>
<evidence type="ECO:0000256" key="7">
    <source>
        <dbReference type="ARBA" id="ARBA00022989"/>
    </source>
</evidence>
<evidence type="ECO:0000256" key="5">
    <source>
        <dbReference type="ARBA" id="ARBA00022475"/>
    </source>
</evidence>
<accession>A0A9D4UC27</accession>
<organism evidence="12 13">
    <name type="scientific">Adiantum capillus-veneris</name>
    <name type="common">Maidenhair fern</name>
    <dbReference type="NCBI Taxonomy" id="13818"/>
    <lineage>
        <taxon>Eukaryota</taxon>
        <taxon>Viridiplantae</taxon>
        <taxon>Streptophyta</taxon>
        <taxon>Embryophyta</taxon>
        <taxon>Tracheophyta</taxon>
        <taxon>Polypodiopsida</taxon>
        <taxon>Polypodiidae</taxon>
        <taxon>Polypodiales</taxon>
        <taxon>Pteridineae</taxon>
        <taxon>Pteridaceae</taxon>
        <taxon>Vittarioideae</taxon>
        <taxon>Adiantum</taxon>
    </lineage>
</organism>
<evidence type="ECO:0000256" key="1">
    <source>
        <dbReference type="ARBA" id="ARBA00004127"/>
    </source>
</evidence>
<keyword evidence="6 11" id="KW-0812">Transmembrane</keyword>
<sequence length="766" mass="86191">MISPYLTSENHSNANEHNMYVGEDKQVFLHLNERPLSHIDKPLLPPYDGQARVSTIGRCKTYPNAIVPDNVDAPLTSDREARQMSTTSCDSQHPPQELIVDKGMLVIESPGLEPLYKQRDGSFDSEHPPQELILDKGVLVNESPSLEPLHRQRDGSSCADVFAMIDIGKLIAESQHSSSAAPEFVRTSEPSYIPGSPPLHPRFLTVGSGFEGQLVKKLSIRKKNEPPSMDHTLQSQPLKRQYSLSVTSHDDDPNGFRNMPKEENYEFFRTRSGISEGRMSRVHSRQEQEQQKQEIGNTLGKRNKSADKGSVSAGRYFDALRGPELEILKDSEELLLPLEQRWPFLLRFPVVSFGISLGLATQANLWKIVAMSPSMTFLHVPLGVNFALWCLALFVLVATLIIYALKCLLYFEAVRREFHHPVRVNFFFAPWIGCMLIGIGIPPSIATRIHPSFWCVFITPLLILELKIYGQWLSGGKRRLSKVANASTHVSLVANFVSAILGAQVGWIEPALFFWAVGCAHYLVLFVTLYQRLPSAEALSKELHPVFFLFIAAPSTASVAWRYIVGEFDQISKVVYYVALFLFVSLVVRVKFFCGFRFSIAWWAYTFPMTALANATVQYSIQVRHSLTQVLAVTFSAFATLTVLIVFLWTILHIMWGSLFPNDIAIAITNQRHREKHKSHHQASTNPQRPISSYKDSKGVDWHLPQHFFFQSESFIRSTRYVIKLLHDCNRTANGAKAGFMSFGHGKQGINSSNTTPSSSLRNAGQ</sequence>
<feature type="transmembrane region" description="Helical" evidence="11">
    <location>
        <begin position="386"/>
        <end position="405"/>
    </location>
</feature>
<dbReference type="GO" id="GO:0012505">
    <property type="term" value="C:endomembrane system"/>
    <property type="evidence" value="ECO:0007669"/>
    <property type="project" value="UniProtKB-SubCell"/>
</dbReference>
<dbReference type="Proteomes" id="UP000886520">
    <property type="component" value="Chromosome 19"/>
</dbReference>
<evidence type="ECO:0000256" key="4">
    <source>
        <dbReference type="ARBA" id="ARBA00022448"/>
    </source>
</evidence>
<dbReference type="PANTHER" id="PTHR31269:SF2">
    <property type="entry name" value="S-TYPE ANION CHANNEL SLAH3"/>
    <property type="match status" value="1"/>
</dbReference>
<evidence type="ECO:0000256" key="11">
    <source>
        <dbReference type="SAM" id="Phobius"/>
    </source>
</evidence>
<keyword evidence="8" id="KW-0406">Ion transport</keyword>
<feature type="transmembrane region" description="Helical" evidence="11">
    <location>
        <begin position="451"/>
        <end position="469"/>
    </location>
</feature>
<feature type="transmembrane region" description="Helical" evidence="11">
    <location>
        <begin position="426"/>
        <end position="445"/>
    </location>
</feature>
<evidence type="ECO:0000256" key="8">
    <source>
        <dbReference type="ARBA" id="ARBA00023065"/>
    </source>
</evidence>
<comment type="caution">
    <text evidence="12">The sequence shown here is derived from an EMBL/GenBank/DDBJ whole genome shotgun (WGS) entry which is preliminary data.</text>
</comment>